<reference evidence="2 3" key="1">
    <citation type="journal article" date="2019" name="G3 (Bethesda)">
        <title>Sequencing of a Wild Apple (Malus baccata) Genome Unravels the Differences Between Cultivated and Wild Apple Species Regarding Disease Resistance and Cold Tolerance.</title>
        <authorList>
            <person name="Chen X."/>
        </authorList>
    </citation>
    <scope>NUCLEOTIDE SEQUENCE [LARGE SCALE GENOMIC DNA]</scope>
    <source>
        <strain evidence="3">cv. Shandingzi</strain>
        <tissue evidence="2">Leaves</tissue>
    </source>
</reference>
<sequence length="121" mass="13138">MSDSATISSTRVLWLSRKVCKASAHIVYSPPPSTSMSFSALLLVENSFPLAFFLGGCGFNMCGAWWRMMEPSSLGLCLVRSLAWDANLWSAVGSSQAAAKASLLGFLFLCFWALLLGWAYV</sequence>
<dbReference type="AlphaFoldDB" id="A0A540N1Y5"/>
<dbReference type="EMBL" id="VIEB01000128">
    <property type="protein sequence ID" value="TQE05078.1"/>
    <property type="molecule type" value="Genomic_DNA"/>
</dbReference>
<comment type="caution">
    <text evidence="2">The sequence shown here is derived from an EMBL/GenBank/DDBJ whole genome shotgun (WGS) entry which is preliminary data.</text>
</comment>
<gene>
    <name evidence="2" type="ORF">C1H46_009230</name>
</gene>
<proteinExistence type="predicted"/>
<organism evidence="2 3">
    <name type="scientific">Malus baccata</name>
    <name type="common">Siberian crab apple</name>
    <name type="synonym">Pyrus baccata</name>
    <dbReference type="NCBI Taxonomy" id="106549"/>
    <lineage>
        <taxon>Eukaryota</taxon>
        <taxon>Viridiplantae</taxon>
        <taxon>Streptophyta</taxon>
        <taxon>Embryophyta</taxon>
        <taxon>Tracheophyta</taxon>
        <taxon>Spermatophyta</taxon>
        <taxon>Magnoliopsida</taxon>
        <taxon>eudicotyledons</taxon>
        <taxon>Gunneridae</taxon>
        <taxon>Pentapetalae</taxon>
        <taxon>rosids</taxon>
        <taxon>fabids</taxon>
        <taxon>Rosales</taxon>
        <taxon>Rosaceae</taxon>
        <taxon>Amygdaloideae</taxon>
        <taxon>Maleae</taxon>
        <taxon>Malus</taxon>
    </lineage>
</organism>
<dbReference type="Proteomes" id="UP000315295">
    <property type="component" value="Unassembled WGS sequence"/>
</dbReference>
<evidence type="ECO:0000256" key="1">
    <source>
        <dbReference type="SAM" id="Phobius"/>
    </source>
</evidence>
<keyword evidence="1" id="KW-0472">Membrane</keyword>
<name>A0A540N1Y5_MALBA</name>
<keyword evidence="1" id="KW-0812">Transmembrane</keyword>
<feature type="transmembrane region" description="Helical" evidence="1">
    <location>
        <begin position="48"/>
        <end position="66"/>
    </location>
</feature>
<evidence type="ECO:0000313" key="2">
    <source>
        <dbReference type="EMBL" id="TQE05078.1"/>
    </source>
</evidence>
<keyword evidence="3" id="KW-1185">Reference proteome</keyword>
<feature type="transmembrane region" description="Helical" evidence="1">
    <location>
        <begin position="101"/>
        <end position="120"/>
    </location>
</feature>
<evidence type="ECO:0000313" key="3">
    <source>
        <dbReference type="Proteomes" id="UP000315295"/>
    </source>
</evidence>
<keyword evidence="1" id="KW-1133">Transmembrane helix</keyword>
<accession>A0A540N1Y5</accession>
<protein>
    <submittedName>
        <fullName evidence="2">Uncharacterized protein</fullName>
    </submittedName>
</protein>